<dbReference type="AlphaFoldDB" id="A0A6C0B826"/>
<dbReference type="InterPro" id="IPR055730">
    <property type="entry name" value="P11_C"/>
</dbReference>
<dbReference type="Pfam" id="PF23983">
    <property type="entry name" value="P11_C"/>
    <property type="match status" value="1"/>
</dbReference>
<dbReference type="EMBL" id="MN739096">
    <property type="protein sequence ID" value="QHS88405.1"/>
    <property type="molecule type" value="Genomic_DNA"/>
</dbReference>
<organism evidence="2">
    <name type="scientific">viral metagenome</name>
    <dbReference type="NCBI Taxonomy" id="1070528"/>
    <lineage>
        <taxon>unclassified sequences</taxon>
        <taxon>metagenomes</taxon>
        <taxon>organismal metagenomes</taxon>
    </lineage>
</organism>
<evidence type="ECO:0000313" key="2">
    <source>
        <dbReference type="EMBL" id="QHS88405.1"/>
    </source>
</evidence>
<evidence type="ECO:0000259" key="1">
    <source>
        <dbReference type="Pfam" id="PF23983"/>
    </source>
</evidence>
<sequence length="170" mass="18452">MKMAKMDNVVMVLAIGVFSWLLYGYSQRKNTNFMSSLGNSGGDSYSVPSPNHLGQNSEFAKAGGVKTSTYGLSTSPQMMDDPSLLLPNDTNKEWANLNPQGNGNLKNANLLSSTFLIGADTVGSTKKNMNLQLRSEPIIPQNTMNTGPWQHSTIDPDLMRRPLEIGQGAN</sequence>
<proteinExistence type="predicted"/>
<reference evidence="2" key="1">
    <citation type="journal article" date="2020" name="Nature">
        <title>Giant virus diversity and host interactions through global metagenomics.</title>
        <authorList>
            <person name="Schulz F."/>
            <person name="Roux S."/>
            <person name="Paez-Espino D."/>
            <person name="Jungbluth S."/>
            <person name="Walsh D.A."/>
            <person name="Denef V.J."/>
            <person name="McMahon K.D."/>
            <person name="Konstantinidis K.T."/>
            <person name="Eloe-Fadrosh E.A."/>
            <person name="Kyrpides N.C."/>
            <person name="Woyke T."/>
        </authorList>
    </citation>
    <scope>NUCLEOTIDE SEQUENCE</scope>
    <source>
        <strain evidence="2">GVMAG-M-3300010158-55</strain>
    </source>
</reference>
<protein>
    <recommendedName>
        <fullName evidence="1">Minor capsid protein P11 C-terminal conserved region domain-containing protein</fullName>
    </recommendedName>
</protein>
<name>A0A6C0B826_9ZZZZ</name>
<accession>A0A6C0B826</accession>
<feature type="domain" description="Minor capsid protein P11 C-terminal conserved region" evidence="1">
    <location>
        <begin position="82"/>
        <end position="164"/>
    </location>
</feature>